<accession>A0A238JFI1</accession>
<dbReference type="PANTHER" id="PTHR36513">
    <property type="entry name" value="ABC TRANSMEMBRANE TYPE-1 DOMAIN-CONTAINING PROTEIN"/>
    <property type="match status" value="1"/>
</dbReference>
<dbReference type="SUPFAM" id="SSF53474">
    <property type="entry name" value="alpha/beta-Hydrolases"/>
    <property type="match status" value="1"/>
</dbReference>
<dbReference type="InterPro" id="IPR014586">
    <property type="entry name" value="UCP033909"/>
</dbReference>
<dbReference type="PANTHER" id="PTHR36513:SF1">
    <property type="entry name" value="TRANSMEMBRANE PROTEIN"/>
    <property type="match status" value="1"/>
</dbReference>
<gene>
    <name evidence="2" type="ORF">TRP8649_02711</name>
</gene>
<dbReference type="AlphaFoldDB" id="A0A238JFI1"/>
<dbReference type="EMBL" id="FXXP01000002">
    <property type="protein sequence ID" value="SMX28586.1"/>
    <property type="molecule type" value="Genomic_DNA"/>
</dbReference>
<dbReference type="Gene3D" id="3.40.50.1820">
    <property type="entry name" value="alpha/beta hydrolase"/>
    <property type="match status" value="1"/>
</dbReference>
<dbReference type="Proteomes" id="UP000225972">
    <property type="component" value="Unassembled WGS sequence"/>
</dbReference>
<protein>
    <submittedName>
        <fullName evidence="2">Alpha/beta hydrolase family protein</fullName>
    </submittedName>
</protein>
<keyword evidence="2" id="KW-0378">Hydrolase</keyword>
<feature type="transmembrane region" description="Helical" evidence="1">
    <location>
        <begin position="12"/>
        <end position="31"/>
    </location>
</feature>
<dbReference type="InterPro" id="IPR010297">
    <property type="entry name" value="DUF900_hydrolase"/>
</dbReference>
<dbReference type="GO" id="GO:0016787">
    <property type="term" value="F:hydrolase activity"/>
    <property type="evidence" value="ECO:0007669"/>
    <property type="project" value="UniProtKB-KW"/>
</dbReference>
<evidence type="ECO:0000313" key="3">
    <source>
        <dbReference type="Proteomes" id="UP000225972"/>
    </source>
</evidence>
<evidence type="ECO:0000256" key="1">
    <source>
        <dbReference type="SAM" id="Phobius"/>
    </source>
</evidence>
<dbReference type="PIRSF" id="PIRSF033909">
    <property type="entry name" value="UCP033909"/>
    <property type="match status" value="1"/>
</dbReference>
<keyword evidence="1" id="KW-1133">Transmembrane helix</keyword>
<evidence type="ECO:0000313" key="2">
    <source>
        <dbReference type="EMBL" id="SMX28586.1"/>
    </source>
</evidence>
<keyword evidence="1" id="KW-0472">Membrane</keyword>
<name>A0A238JFI1_9RHOB</name>
<reference evidence="3" key="1">
    <citation type="submission" date="2017-05" db="EMBL/GenBank/DDBJ databases">
        <authorList>
            <person name="Rodrigo-Torres L."/>
            <person name="Arahal R. D."/>
            <person name="Lucena T."/>
        </authorList>
    </citation>
    <scope>NUCLEOTIDE SEQUENCE [LARGE SCALE GENOMIC DNA]</scope>
    <source>
        <strain evidence="3">CECT 8649</strain>
    </source>
</reference>
<organism evidence="2 3">
    <name type="scientific">Pelagimonas phthalicica</name>
    <dbReference type="NCBI Taxonomy" id="1037362"/>
    <lineage>
        <taxon>Bacteria</taxon>
        <taxon>Pseudomonadati</taxon>
        <taxon>Pseudomonadota</taxon>
        <taxon>Alphaproteobacteria</taxon>
        <taxon>Rhodobacterales</taxon>
        <taxon>Roseobacteraceae</taxon>
        <taxon>Pelagimonas</taxon>
    </lineage>
</organism>
<dbReference type="Pfam" id="PF05990">
    <property type="entry name" value="DUF900"/>
    <property type="match status" value="1"/>
</dbReference>
<keyword evidence="3" id="KW-1185">Reference proteome</keyword>
<sequence>MARKGKRACKGSLRIGLKTVAFLPNFGLGLGFHGGRVWMRLILCLTITVFLTACTPRGVIQFASDLAGIESAVQPVFIATNRVRAEAENRSLFSQEFGEVRHPKLQFARMDVSIPPSHELGEIEWPGQGVVKPSEHFVVKDEVLFSGPSSFLDNLNDSSPSRDVFVFVHGFNVNNAEAVYRLAQIAHDYEARLPVIAFSWPSAGNPRGYVYDRDSVIFSRDGLEKLLSVLIQDNRKVFIVAHSMGSQLVMETLRQMSISGKQKSLNQLAGVALISPDIDEDVFLQQAQRIKPFPQPFTLMVNTRDRALGLSAFLTGKQARLGSISDPARVSENLPVEVIDLSDVEGGDRAGHATAFTAPAAIRLLRRLQ</sequence>
<dbReference type="InterPro" id="IPR029058">
    <property type="entry name" value="AB_hydrolase_fold"/>
</dbReference>
<dbReference type="OrthoDB" id="9797755at2"/>
<keyword evidence="1" id="KW-0812">Transmembrane</keyword>
<proteinExistence type="predicted"/>